<dbReference type="SUPFAM" id="SSF143011">
    <property type="entry name" value="RelE-like"/>
    <property type="match status" value="1"/>
</dbReference>
<dbReference type="GO" id="GO:0004521">
    <property type="term" value="F:RNA endonuclease activity"/>
    <property type="evidence" value="ECO:0007669"/>
    <property type="project" value="TreeGrafter"/>
</dbReference>
<dbReference type="NCBIfam" id="TIGR02385">
    <property type="entry name" value="RelE_StbE"/>
    <property type="match status" value="1"/>
</dbReference>
<keyword evidence="1" id="KW-1277">Toxin-antitoxin system</keyword>
<comment type="caution">
    <text evidence="2">The sequence shown here is derived from an EMBL/GenBank/DDBJ whole genome shotgun (WGS) entry which is preliminary data.</text>
</comment>
<dbReference type="Proteomes" id="UP000034774">
    <property type="component" value="Unassembled WGS sequence"/>
</dbReference>
<accession>A0A0G0LJF8</accession>
<dbReference type="Gene3D" id="3.30.2310.20">
    <property type="entry name" value="RelE-like"/>
    <property type="match status" value="1"/>
</dbReference>
<dbReference type="AlphaFoldDB" id="A0A0G0LJF8"/>
<dbReference type="PANTHER" id="PTHR40588">
    <property type="entry name" value="MRNA INTERFERASE TOXIN YAFQ"/>
    <property type="match status" value="1"/>
</dbReference>
<dbReference type="STRING" id="1618572.UT17_C0003G0086"/>
<proteinExistence type="predicted"/>
<dbReference type="InterPro" id="IPR004386">
    <property type="entry name" value="Toxin_YafQ-like"/>
</dbReference>
<evidence type="ECO:0000256" key="1">
    <source>
        <dbReference type="ARBA" id="ARBA00022649"/>
    </source>
</evidence>
<sequence length="87" mass="10663">MKIIWYKDFEKHYKKRILPYQKVNIKFKERTRLLVENPQNPILKDHQLTGDMKEYRSFSIAGDLRVTYKIVGQIYYFYDIGSHNQVY</sequence>
<reference evidence="2 3" key="1">
    <citation type="journal article" date="2015" name="Nature">
        <title>rRNA introns, odd ribosomes, and small enigmatic genomes across a large radiation of phyla.</title>
        <authorList>
            <person name="Brown C.T."/>
            <person name="Hug L.A."/>
            <person name="Thomas B.C."/>
            <person name="Sharon I."/>
            <person name="Castelle C.J."/>
            <person name="Singh A."/>
            <person name="Wilkins M.J."/>
            <person name="Williams K.H."/>
            <person name="Banfield J.F."/>
        </authorList>
    </citation>
    <scope>NUCLEOTIDE SEQUENCE [LARGE SCALE GENOMIC DNA]</scope>
</reference>
<dbReference type="InterPro" id="IPR007712">
    <property type="entry name" value="RelE/ParE_toxin"/>
</dbReference>
<dbReference type="EMBL" id="LBVU01000003">
    <property type="protein sequence ID" value="KKQ92063.1"/>
    <property type="molecule type" value="Genomic_DNA"/>
</dbReference>
<dbReference type="GO" id="GO:0006402">
    <property type="term" value="P:mRNA catabolic process"/>
    <property type="evidence" value="ECO:0007669"/>
    <property type="project" value="TreeGrafter"/>
</dbReference>
<organism evidence="2 3">
    <name type="scientific">Candidatus Woesebacteria bacterium GW2011_GWB1_39_10</name>
    <dbReference type="NCBI Taxonomy" id="1618572"/>
    <lineage>
        <taxon>Bacteria</taxon>
        <taxon>Candidatus Woeseibacteriota</taxon>
    </lineage>
</organism>
<protein>
    <submittedName>
        <fullName evidence="2">Plasmid stabilization system</fullName>
    </submittedName>
</protein>
<dbReference type="GO" id="GO:0006415">
    <property type="term" value="P:translational termination"/>
    <property type="evidence" value="ECO:0007669"/>
    <property type="project" value="TreeGrafter"/>
</dbReference>
<dbReference type="Pfam" id="PF15738">
    <property type="entry name" value="YafQ_toxin"/>
    <property type="match status" value="1"/>
</dbReference>
<name>A0A0G0LJF8_9BACT</name>
<evidence type="ECO:0000313" key="2">
    <source>
        <dbReference type="EMBL" id="KKQ92063.1"/>
    </source>
</evidence>
<gene>
    <name evidence="2" type="ORF">UT17_C0003G0086</name>
</gene>
<dbReference type="InterPro" id="IPR035093">
    <property type="entry name" value="RelE/ParE_toxin_dom_sf"/>
</dbReference>
<evidence type="ECO:0000313" key="3">
    <source>
        <dbReference type="Proteomes" id="UP000034774"/>
    </source>
</evidence>
<dbReference type="PANTHER" id="PTHR40588:SF1">
    <property type="entry name" value="MRNA INTERFERASE TOXIN YAFQ"/>
    <property type="match status" value="1"/>
</dbReference>